<dbReference type="RefSeq" id="WP_034837837.1">
    <property type="nucleotide sequence ID" value="NZ_JOKH01000003.1"/>
</dbReference>
<gene>
    <name evidence="2" type="ORF">GZ78_17210</name>
</gene>
<dbReference type="STRING" id="1137799.GZ78_17210"/>
<feature type="transmembrane region" description="Helical" evidence="1">
    <location>
        <begin position="20"/>
        <end position="39"/>
    </location>
</feature>
<dbReference type="Proteomes" id="UP000028073">
    <property type="component" value="Unassembled WGS sequence"/>
</dbReference>
<name>A0A081NGC6_9GAMM</name>
<evidence type="ECO:0008006" key="4">
    <source>
        <dbReference type="Google" id="ProtNLM"/>
    </source>
</evidence>
<dbReference type="eggNOG" id="COG4966">
    <property type="taxonomic scope" value="Bacteria"/>
</dbReference>
<dbReference type="EMBL" id="JOKH01000003">
    <property type="protein sequence ID" value="KEQ17499.1"/>
    <property type="molecule type" value="Genomic_DNA"/>
</dbReference>
<evidence type="ECO:0000256" key="1">
    <source>
        <dbReference type="SAM" id="Phobius"/>
    </source>
</evidence>
<keyword evidence="1" id="KW-0812">Transmembrane</keyword>
<dbReference type="AlphaFoldDB" id="A0A081NGC6"/>
<dbReference type="OrthoDB" id="5296662at2"/>
<reference evidence="2 3" key="1">
    <citation type="submission" date="2014-06" db="EMBL/GenBank/DDBJ databases">
        <title>Whole Genome Sequences of Three Symbiotic Endozoicomonas Bacteria.</title>
        <authorList>
            <person name="Neave M.J."/>
            <person name="Apprill A."/>
            <person name="Voolstra C.R."/>
        </authorList>
    </citation>
    <scope>NUCLEOTIDE SEQUENCE [LARGE SCALE GENOMIC DNA]</scope>
    <source>
        <strain evidence="2 3">DSM 25634</strain>
    </source>
</reference>
<comment type="caution">
    <text evidence="2">The sequence shown here is derived from an EMBL/GenBank/DDBJ whole genome shotgun (WGS) entry which is preliminary data.</text>
</comment>
<organism evidence="2 3">
    <name type="scientific">Endozoicomonas numazuensis</name>
    <dbReference type="NCBI Taxonomy" id="1137799"/>
    <lineage>
        <taxon>Bacteria</taxon>
        <taxon>Pseudomonadati</taxon>
        <taxon>Pseudomonadota</taxon>
        <taxon>Gammaproteobacteria</taxon>
        <taxon>Oceanospirillales</taxon>
        <taxon>Endozoicomonadaceae</taxon>
        <taxon>Endozoicomonas</taxon>
    </lineage>
</organism>
<protein>
    <recommendedName>
        <fullName evidence="4">Pilus assembly protein PilW</fullName>
    </recommendedName>
</protein>
<keyword evidence="1" id="KW-1133">Transmembrane helix</keyword>
<evidence type="ECO:0000313" key="3">
    <source>
        <dbReference type="Proteomes" id="UP000028073"/>
    </source>
</evidence>
<keyword evidence="1" id="KW-0472">Membrane</keyword>
<sequence>MMGKVIMGRYYQNGLSLIELMISMLLGIFIISSVTQVFLSSNDSNRLNFQLGLMQEAARIAMSSMSNDVRMAGYTGCINETSIGNALLQNNATNEWLTAEQPLQGMNLSDTQSKMDAQATSESLLIFKVNPDDVFAINNHDTSTSTLTLNSHLGSTLSTGDAAAITRQDCSQIVFYAGNMS</sequence>
<evidence type="ECO:0000313" key="2">
    <source>
        <dbReference type="EMBL" id="KEQ17499.1"/>
    </source>
</evidence>
<keyword evidence="3" id="KW-1185">Reference proteome</keyword>
<proteinExistence type="predicted"/>
<accession>A0A081NGC6</accession>